<keyword evidence="4" id="KW-0804">Transcription</keyword>
<dbReference type="PANTHER" id="PTHR12434">
    <property type="entry name" value="MEDIATOR OF RNA POLYMERASE II TRANSCRIPTION SUBUNIT 22"/>
    <property type="match status" value="1"/>
</dbReference>
<dbReference type="HOGENOM" id="CLU_117263_1_0_1"/>
<dbReference type="GO" id="GO:0006357">
    <property type="term" value="P:regulation of transcription by RNA polymerase II"/>
    <property type="evidence" value="ECO:0007669"/>
    <property type="project" value="InterPro"/>
</dbReference>
<sequence>MENNIPRNTPALLARIDQIRNSLFNRFEKLLKQAQIENNDRNSTALSQYQMQIETAALIRASEDLLTLTRQMQELWLFGQLKTLDKNDIQGRIDTDAKEVAEMLAVLVGGEQEGNAMRVES</sequence>
<dbReference type="GO" id="GO:0003712">
    <property type="term" value="F:transcription coregulator activity"/>
    <property type="evidence" value="ECO:0007669"/>
    <property type="project" value="InterPro"/>
</dbReference>
<dbReference type="Pfam" id="PF06179">
    <property type="entry name" value="Med22"/>
    <property type="match status" value="1"/>
</dbReference>
<dbReference type="Gene3D" id="6.10.280.160">
    <property type="entry name" value="Mediator of RNA polymerase II transcription subunit 22"/>
    <property type="match status" value="1"/>
</dbReference>
<evidence type="ECO:0000313" key="7">
    <source>
        <dbReference type="Proteomes" id="UP000027730"/>
    </source>
</evidence>
<reference evidence="6 7" key="1">
    <citation type="journal article" date="2014" name="BMC Genomics">
        <title>Genome sequencing of four Aureobasidium pullulans varieties: biotechnological potential, stress tolerance, and description of new species.</title>
        <authorList>
            <person name="Gostin Ar C."/>
            <person name="Ohm R.A."/>
            <person name="Kogej T."/>
            <person name="Sonjak S."/>
            <person name="Turk M."/>
            <person name="Zajc J."/>
            <person name="Zalar P."/>
            <person name="Grube M."/>
            <person name="Sun H."/>
            <person name="Han J."/>
            <person name="Sharma A."/>
            <person name="Chiniquy J."/>
            <person name="Ngan C.Y."/>
            <person name="Lipzen A."/>
            <person name="Barry K."/>
            <person name="Grigoriev I.V."/>
            <person name="Gunde-Cimerman N."/>
        </authorList>
    </citation>
    <scope>NUCLEOTIDE SEQUENCE [LARGE SCALE GENOMIC DNA]</scope>
    <source>
        <strain evidence="6 7">CBS 147.97</strain>
    </source>
</reference>
<evidence type="ECO:0000256" key="4">
    <source>
        <dbReference type="ARBA" id="ARBA00023163"/>
    </source>
</evidence>
<dbReference type="InterPro" id="IPR009332">
    <property type="entry name" value="Med22"/>
</dbReference>
<dbReference type="PANTHER" id="PTHR12434:SF6">
    <property type="entry name" value="MEDIATOR OF RNA POLYMERASE II TRANSCRIPTION SUBUNIT 22"/>
    <property type="match status" value="1"/>
</dbReference>
<protein>
    <recommendedName>
        <fullName evidence="8">Mediator of RNA polymerase II transcription subunit 22</fullName>
    </recommendedName>
</protein>
<evidence type="ECO:0000256" key="5">
    <source>
        <dbReference type="ARBA" id="ARBA00023242"/>
    </source>
</evidence>
<dbReference type="Proteomes" id="UP000027730">
    <property type="component" value="Unassembled WGS sequence"/>
</dbReference>
<evidence type="ECO:0000256" key="3">
    <source>
        <dbReference type="ARBA" id="ARBA00023015"/>
    </source>
</evidence>
<dbReference type="GO" id="GO:0016592">
    <property type="term" value="C:mediator complex"/>
    <property type="evidence" value="ECO:0007669"/>
    <property type="project" value="InterPro"/>
</dbReference>
<evidence type="ECO:0000256" key="2">
    <source>
        <dbReference type="ARBA" id="ARBA00005942"/>
    </source>
</evidence>
<dbReference type="AlphaFoldDB" id="A0A074WS87"/>
<evidence type="ECO:0008006" key="8">
    <source>
        <dbReference type="Google" id="ProtNLM"/>
    </source>
</evidence>
<keyword evidence="5" id="KW-0539">Nucleus</keyword>
<evidence type="ECO:0000256" key="1">
    <source>
        <dbReference type="ARBA" id="ARBA00004123"/>
    </source>
</evidence>
<keyword evidence="7" id="KW-1185">Reference proteome</keyword>
<dbReference type="EMBL" id="KL584704">
    <property type="protein sequence ID" value="KEQ76008.1"/>
    <property type="molecule type" value="Genomic_DNA"/>
</dbReference>
<proteinExistence type="inferred from homology"/>
<evidence type="ECO:0000313" key="6">
    <source>
        <dbReference type="EMBL" id="KEQ76008.1"/>
    </source>
</evidence>
<comment type="similarity">
    <text evidence="2">Belongs to the Mediator complex subunit 22 family.</text>
</comment>
<gene>
    <name evidence="6" type="ORF">M436DRAFT_61297</name>
</gene>
<dbReference type="RefSeq" id="XP_013430295.1">
    <property type="nucleotide sequence ID" value="XM_013574841.1"/>
</dbReference>
<organism evidence="6 7">
    <name type="scientific">Aureobasidium namibiae CBS 147.97</name>
    <dbReference type="NCBI Taxonomy" id="1043004"/>
    <lineage>
        <taxon>Eukaryota</taxon>
        <taxon>Fungi</taxon>
        <taxon>Dikarya</taxon>
        <taxon>Ascomycota</taxon>
        <taxon>Pezizomycotina</taxon>
        <taxon>Dothideomycetes</taxon>
        <taxon>Dothideomycetidae</taxon>
        <taxon>Dothideales</taxon>
        <taxon>Saccotheciaceae</taxon>
        <taxon>Aureobasidium</taxon>
    </lineage>
</organism>
<keyword evidence="3" id="KW-0805">Transcription regulation</keyword>
<name>A0A074WS87_9PEZI</name>
<accession>A0A074WS87</accession>
<comment type="subcellular location">
    <subcellularLocation>
        <location evidence="1">Nucleus</location>
    </subcellularLocation>
</comment>
<dbReference type="OrthoDB" id="203279at2759"/>
<dbReference type="GeneID" id="25413163"/>
<dbReference type="STRING" id="1043004.A0A074WS87"/>